<evidence type="ECO:0000313" key="2">
    <source>
        <dbReference type="Proteomes" id="UP000249169"/>
    </source>
</evidence>
<gene>
    <name evidence="1" type="ORF">DL240_02880</name>
</gene>
<dbReference type="SUPFAM" id="SSF81301">
    <property type="entry name" value="Nucleotidyltransferase"/>
    <property type="match status" value="1"/>
</dbReference>
<sequence>MFGSFAIDEGDAFSDIEFALFIQDERFDTFPQHTWLQQIHPVAAYFIDDFGHHTALFENGVRGEFHFMRASEMSVVESWKGYAWFPSLDAAVVLDRSGELSRYASVLVGGPPERGGGCGGGAARAEPYEPDALRSKRAQPWRVCTRLGLAQQGT</sequence>
<reference evidence="1 2" key="1">
    <citation type="submission" date="2018-05" db="EMBL/GenBank/DDBJ databases">
        <title>Lujinxingia marina gen. nov. sp. nov., a new facultative anaerobic member of the class Deltaproteobacteria, and proposal of Lujinxingaceae fam. nov.</title>
        <authorList>
            <person name="Li C.-M."/>
        </authorList>
    </citation>
    <scope>NUCLEOTIDE SEQUENCE [LARGE SCALE GENOMIC DNA]</scope>
    <source>
        <strain evidence="1 2">B210</strain>
    </source>
</reference>
<proteinExistence type="predicted"/>
<comment type="caution">
    <text evidence="1">The sequence shown here is derived from an EMBL/GenBank/DDBJ whole genome shotgun (WGS) entry which is preliminary data.</text>
</comment>
<accession>A0A328CAL1</accession>
<dbReference type="Gene3D" id="3.30.460.10">
    <property type="entry name" value="Beta Polymerase, domain 2"/>
    <property type="match status" value="1"/>
</dbReference>
<organism evidence="1 2">
    <name type="scientific">Lujinxingia litoralis</name>
    <dbReference type="NCBI Taxonomy" id="2211119"/>
    <lineage>
        <taxon>Bacteria</taxon>
        <taxon>Deltaproteobacteria</taxon>
        <taxon>Bradymonadales</taxon>
        <taxon>Lujinxingiaceae</taxon>
        <taxon>Lujinxingia</taxon>
    </lineage>
</organism>
<dbReference type="InterPro" id="IPR043519">
    <property type="entry name" value="NT_sf"/>
</dbReference>
<protein>
    <submittedName>
        <fullName evidence="1">Uncharacterized protein</fullName>
    </submittedName>
</protein>
<dbReference type="EMBL" id="QHKO01000001">
    <property type="protein sequence ID" value="RAL25172.1"/>
    <property type="molecule type" value="Genomic_DNA"/>
</dbReference>
<dbReference type="OrthoDB" id="65410at2"/>
<dbReference type="AlphaFoldDB" id="A0A328CAL1"/>
<dbReference type="Proteomes" id="UP000249169">
    <property type="component" value="Unassembled WGS sequence"/>
</dbReference>
<keyword evidence="2" id="KW-1185">Reference proteome</keyword>
<evidence type="ECO:0000313" key="1">
    <source>
        <dbReference type="EMBL" id="RAL25172.1"/>
    </source>
</evidence>
<name>A0A328CAL1_9DELT</name>